<proteinExistence type="predicted"/>
<evidence type="ECO:0000313" key="2">
    <source>
        <dbReference type="Proteomes" id="UP000484988"/>
    </source>
</evidence>
<dbReference type="EMBL" id="BLLG01000006">
    <property type="protein sequence ID" value="GFH36511.1"/>
    <property type="molecule type" value="Genomic_DNA"/>
</dbReference>
<evidence type="ECO:0008006" key="3">
    <source>
        <dbReference type="Google" id="ProtNLM"/>
    </source>
</evidence>
<evidence type="ECO:0000313" key="1">
    <source>
        <dbReference type="EMBL" id="GFH36511.1"/>
    </source>
</evidence>
<reference evidence="1 2" key="1">
    <citation type="submission" date="2020-02" db="EMBL/GenBank/DDBJ databases">
        <title>Whole Genome Shotgun Sequence of Streptomyces sp. strain CWH03.</title>
        <authorList>
            <person name="Dohra H."/>
            <person name="Kodani S."/>
            <person name="Yamamura H."/>
        </authorList>
    </citation>
    <scope>NUCLEOTIDE SEQUENCE [LARGE SCALE GENOMIC DNA]</scope>
    <source>
        <strain evidence="1 2">CWH03</strain>
    </source>
</reference>
<dbReference type="Proteomes" id="UP000484988">
    <property type="component" value="Unassembled WGS sequence"/>
</dbReference>
<name>A0A6A0AVZ1_9ACTN</name>
<dbReference type="AlphaFoldDB" id="A0A6A0AVZ1"/>
<sequence length="74" mass="8478">MRCGSLFKPLRQIIESVNETFRRGLDLEQHQGRTPHGVIARVVQRILTTVIWRNGRTGQDTLRSLPRTITGPLE</sequence>
<organism evidence="1 2">
    <name type="scientific">Streptomyces pacificus</name>
    <dbReference type="NCBI Taxonomy" id="2705029"/>
    <lineage>
        <taxon>Bacteria</taxon>
        <taxon>Bacillati</taxon>
        <taxon>Actinomycetota</taxon>
        <taxon>Actinomycetes</taxon>
        <taxon>Kitasatosporales</taxon>
        <taxon>Streptomycetaceae</taxon>
        <taxon>Streptomyces</taxon>
    </lineage>
</organism>
<accession>A0A6A0AVZ1</accession>
<keyword evidence="2" id="KW-1185">Reference proteome</keyword>
<gene>
    <name evidence="1" type="ORF">SCWH03_27390</name>
</gene>
<protein>
    <recommendedName>
        <fullName evidence="3">Transposase</fullName>
    </recommendedName>
</protein>
<comment type="caution">
    <text evidence="1">The sequence shown here is derived from an EMBL/GenBank/DDBJ whole genome shotgun (WGS) entry which is preliminary data.</text>
</comment>